<sequence length="216" mass="23017">MRDFLRGGLFALGMAVAAAGPSLAEESLWLDLPWHERVGPGWYERLAERGDAEAQYRLGQLYEEGIGVGADPELAEHWYAAAARQGHLQAQWRLAQQLKTEDPTAAAHWYRSAAERGHAPAAFNLAVMLENAQGLDLDLEAAAALYEQAYAGGVVEAALNRGLLELKQPAKDEVTALAWLLRARAAGVSGSGAAVVAVGEGMAASERSRAESLAAQ</sequence>
<name>A0ABT5YJW6_9PROT</name>
<dbReference type="Proteomes" id="UP001215503">
    <property type="component" value="Unassembled WGS sequence"/>
</dbReference>
<dbReference type="Pfam" id="PF08238">
    <property type="entry name" value="Sel1"/>
    <property type="match status" value="4"/>
</dbReference>
<gene>
    <name evidence="2" type="ORF">P2G67_04075</name>
</gene>
<dbReference type="Gene3D" id="1.25.40.10">
    <property type="entry name" value="Tetratricopeptide repeat domain"/>
    <property type="match status" value="2"/>
</dbReference>
<protein>
    <submittedName>
        <fullName evidence="2">Tetratricopeptide repeat protein</fullName>
    </submittedName>
</protein>
<keyword evidence="3" id="KW-1185">Reference proteome</keyword>
<feature type="chain" id="PRO_5046351119" evidence="1">
    <location>
        <begin position="25"/>
        <end position="216"/>
    </location>
</feature>
<evidence type="ECO:0000313" key="3">
    <source>
        <dbReference type="Proteomes" id="UP001215503"/>
    </source>
</evidence>
<evidence type="ECO:0000256" key="1">
    <source>
        <dbReference type="SAM" id="SignalP"/>
    </source>
</evidence>
<comment type="caution">
    <text evidence="2">The sequence shown here is derived from an EMBL/GenBank/DDBJ whole genome shotgun (WGS) entry which is preliminary data.</text>
</comment>
<keyword evidence="1" id="KW-0732">Signal</keyword>
<dbReference type="RefSeq" id="WP_275820295.1">
    <property type="nucleotide sequence ID" value="NZ_JARHUD010000002.1"/>
</dbReference>
<dbReference type="EMBL" id="JARHUD010000002">
    <property type="protein sequence ID" value="MDF2095148.1"/>
    <property type="molecule type" value="Genomic_DNA"/>
</dbReference>
<organism evidence="2 3">
    <name type="scientific">Aquibaculum arenosum</name>
    <dbReference type="NCBI Taxonomy" id="3032591"/>
    <lineage>
        <taxon>Bacteria</taxon>
        <taxon>Pseudomonadati</taxon>
        <taxon>Pseudomonadota</taxon>
        <taxon>Alphaproteobacteria</taxon>
        <taxon>Rhodospirillales</taxon>
        <taxon>Rhodovibrionaceae</taxon>
        <taxon>Aquibaculum</taxon>
    </lineage>
</organism>
<dbReference type="InterPro" id="IPR011990">
    <property type="entry name" value="TPR-like_helical_dom_sf"/>
</dbReference>
<dbReference type="InterPro" id="IPR050767">
    <property type="entry name" value="Sel1_AlgK"/>
</dbReference>
<accession>A0ABT5YJW6</accession>
<dbReference type="SUPFAM" id="SSF81901">
    <property type="entry name" value="HCP-like"/>
    <property type="match status" value="1"/>
</dbReference>
<proteinExistence type="predicted"/>
<evidence type="ECO:0000313" key="2">
    <source>
        <dbReference type="EMBL" id="MDF2095148.1"/>
    </source>
</evidence>
<dbReference type="PANTHER" id="PTHR11102:SF160">
    <property type="entry name" value="ERAD-ASSOCIATED E3 UBIQUITIN-PROTEIN LIGASE COMPONENT HRD3"/>
    <property type="match status" value="1"/>
</dbReference>
<dbReference type="PANTHER" id="PTHR11102">
    <property type="entry name" value="SEL-1-LIKE PROTEIN"/>
    <property type="match status" value="1"/>
</dbReference>
<dbReference type="SMART" id="SM00671">
    <property type="entry name" value="SEL1"/>
    <property type="match status" value="4"/>
</dbReference>
<reference evidence="2 3" key="1">
    <citation type="submission" date="2023-03" db="EMBL/GenBank/DDBJ databases">
        <title>Fodinicurvata sp. CAU 1616 isolated from sea sendiment.</title>
        <authorList>
            <person name="Kim W."/>
        </authorList>
    </citation>
    <scope>NUCLEOTIDE SEQUENCE [LARGE SCALE GENOMIC DNA]</scope>
    <source>
        <strain evidence="2 3">CAU 1616</strain>
    </source>
</reference>
<dbReference type="InterPro" id="IPR006597">
    <property type="entry name" value="Sel1-like"/>
</dbReference>
<feature type="signal peptide" evidence="1">
    <location>
        <begin position="1"/>
        <end position="24"/>
    </location>
</feature>